<evidence type="ECO:0000256" key="2">
    <source>
        <dbReference type="SAM" id="SignalP"/>
    </source>
</evidence>
<dbReference type="RefSeq" id="WP_073586834.1">
    <property type="nucleotide sequence ID" value="NZ_FRFD01000003.1"/>
</dbReference>
<dbReference type="InterPro" id="IPR050490">
    <property type="entry name" value="Bact_solute-bd_prot1"/>
</dbReference>
<evidence type="ECO:0000313" key="3">
    <source>
        <dbReference type="EMBL" id="SHO43044.1"/>
    </source>
</evidence>
<feature type="compositionally biased region" description="Basic and acidic residues" evidence="1">
    <location>
        <begin position="29"/>
        <end position="43"/>
    </location>
</feature>
<dbReference type="InterPro" id="IPR006059">
    <property type="entry name" value="SBP"/>
</dbReference>
<dbReference type="SUPFAM" id="SSF53850">
    <property type="entry name" value="Periplasmic binding protein-like II"/>
    <property type="match status" value="1"/>
</dbReference>
<sequence length="439" mass="47566">MRKAISMLLVLVLAIGMMAGCGTKSTSENTKKDTPAATGDDKTATPTETAETAEPVTIEFWTISLQPTFTDFFNGLIKDYEAANPGVTVNWTDLPYDSIQQKLVTAAAGGTSPDVVNLNTQMALTLAGKGALVDLEAEATAEQKSIYVKSLYDSAKIGNSVYAFPWYASPNIMFYNKELFEKAGLTEIPSKYQDAFEMAKTMKDKTGAYLYNPPEFFSLLFEQGIPILNTDSTAAAFNTPDTVNLLQSFKDMTDAGYLPKTNWGSWDNELKLFETGKLATISSSGSSLSRIKDEAPDVYEKICIATPMTGSIGLSRNPLMNVVVPEASKNHTEAIKFASFITNDASQLAFCKQVAIFPSTTAASEDPYFESDTATLEGIARKMSVDISKTSKDYSLGIEDQGDVQSGVNKVYEAVIINGADIQKTLDAQEKAVNSVLQK</sequence>
<dbReference type="PANTHER" id="PTHR43649:SF12">
    <property type="entry name" value="DIACETYLCHITOBIOSE BINDING PROTEIN DASA"/>
    <property type="match status" value="1"/>
</dbReference>
<name>A0A1M7XWC4_9FIRM</name>
<keyword evidence="4" id="KW-1185">Reference proteome</keyword>
<dbReference type="OrthoDB" id="383712at2"/>
<evidence type="ECO:0000313" key="4">
    <source>
        <dbReference type="Proteomes" id="UP000184612"/>
    </source>
</evidence>
<dbReference type="PANTHER" id="PTHR43649">
    <property type="entry name" value="ARABINOSE-BINDING PROTEIN-RELATED"/>
    <property type="match status" value="1"/>
</dbReference>
<feature type="region of interest" description="Disordered" evidence="1">
    <location>
        <begin position="23"/>
        <end position="51"/>
    </location>
</feature>
<reference evidence="3 4" key="1">
    <citation type="submission" date="2016-12" db="EMBL/GenBank/DDBJ databases">
        <authorList>
            <person name="Song W.-J."/>
            <person name="Kurnit D.M."/>
        </authorList>
    </citation>
    <scope>NUCLEOTIDE SEQUENCE [LARGE SCALE GENOMIC DNA]</scope>
    <source>
        <strain evidence="3 4">DSM 12503</strain>
    </source>
</reference>
<evidence type="ECO:0000256" key="1">
    <source>
        <dbReference type="SAM" id="MobiDB-lite"/>
    </source>
</evidence>
<dbReference type="Proteomes" id="UP000184612">
    <property type="component" value="Unassembled WGS sequence"/>
</dbReference>
<feature type="chain" id="PRO_5038881249" evidence="2">
    <location>
        <begin position="20"/>
        <end position="439"/>
    </location>
</feature>
<keyword evidence="2" id="KW-0732">Signal</keyword>
<dbReference type="Pfam" id="PF13416">
    <property type="entry name" value="SBP_bac_8"/>
    <property type="match status" value="1"/>
</dbReference>
<protein>
    <submittedName>
        <fullName evidence="3">Putative chitobiose transport system substrate-binding protein</fullName>
    </submittedName>
</protein>
<gene>
    <name evidence="3" type="ORF">SAMN02745217_00068</name>
</gene>
<dbReference type="STRING" id="1121345.SAMN02745217_00068"/>
<feature type="signal peptide" evidence="2">
    <location>
        <begin position="1"/>
        <end position="19"/>
    </location>
</feature>
<dbReference type="PROSITE" id="PS51257">
    <property type="entry name" value="PROKAR_LIPOPROTEIN"/>
    <property type="match status" value="1"/>
</dbReference>
<accession>A0A1M7XWC4</accession>
<dbReference type="Gene3D" id="3.40.190.10">
    <property type="entry name" value="Periplasmic binding protein-like II"/>
    <property type="match status" value="2"/>
</dbReference>
<organism evidence="3 4">
    <name type="scientific">Anaerocolumna xylanovorans DSM 12503</name>
    <dbReference type="NCBI Taxonomy" id="1121345"/>
    <lineage>
        <taxon>Bacteria</taxon>
        <taxon>Bacillati</taxon>
        <taxon>Bacillota</taxon>
        <taxon>Clostridia</taxon>
        <taxon>Lachnospirales</taxon>
        <taxon>Lachnospiraceae</taxon>
        <taxon>Anaerocolumna</taxon>
    </lineage>
</organism>
<dbReference type="CDD" id="cd13585">
    <property type="entry name" value="PBP2_TMBP_like"/>
    <property type="match status" value="1"/>
</dbReference>
<proteinExistence type="predicted"/>
<dbReference type="EMBL" id="FRFD01000003">
    <property type="protein sequence ID" value="SHO43044.1"/>
    <property type="molecule type" value="Genomic_DNA"/>
</dbReference>
<dbReference type="AlphaFoldDB" id="A0A1M7XWC4"/>